<feature type="region of interest" description="Disordered" evidence="1">
    <location>
        <begin position="31"/>
        <end position="52"/>
    </location>
</feature>
<dbReference type="KEGG" id="cyz:C3B44_08710"/>
<dbReference type="RefSeq" id="WP_108432029.1">
    <property type="nucleotide sequence ID" value="NZ_CP026947.1"/>
</dbReference>
<feature type="signal peptide" evidence="2">
    <location>
        <begin position="1"/>
        <end position="27"/>
    </location>
</feature>
<proteinExistence type="predicted"/>
<dbReference type="EMBL" id="QEEZ01000026">
    <property type="protein sequence ID" value="PWC00885.1"/>
    <property type="molecule type" value="Genomic_DNA"/>
</dbReference>
<accession>A0A2U1T4J0</accession>
<name>A0A2U1T4J0_9CORY</name>
<comment type="caution">
    <text evidence="3">The sequence shown here is derived from an EMBL/GenBank/DDBJ whole genome shotgun (WGS) entry which is preliminary data.</text>
</comment>
<dbReference type="AlphaFoldDB" id="A0A2U1T4J0"/>
<keyword evidence="2" id="KW-0732">Signal</keyword>
<protein>
    <recommendedName>
        <fullName evidence="5">DUF4352 domain-containing protein</fullName>
    </recommendedName>
</protein>
<gene>
    <name evidence="3" type="ORF">DF222_10355</name>
</gene>
<evidence type="ECO:0000256" key="1">
    <source>
        <dbReference type="SAM" id="MobiDB-lite"/>
    </source>
</evidence>
<evidence type="ECO:0008006" key="5">
    <source>
        <dbReference type="Google" id="ProtNLM"/>
    </source>
</evidence>
<reference evidence="4" key="1">
    <citation type="submission" date="2018-04" db="EMBL/GenBank/DDBJ databases">
        <authorList>
            <person name="Liu S."/>
            <person name="Wang Z."/>
            <person name="Li J."/>
        </authorList>
    </citation>
    <scope>NUCLEOTIDE SEQUENCE [LARGE SCALE GENOMIC DNA]</scope>
    <source>
        <strain evidence="4">2189</strain>
    </source>
</reference>
<evidence type="ECO:0000313" key="3">
    <source>
        <dbReference type="EMBL" id="PWC00885.1"/>
    </source>
</evidence>
<organism evidence="3 4">
    <name type="scientific">Corynebacterium yudongzhengii</name>
    <dbReference type="NCBI Taxonomy" id="2080740"/>
    <lineage>
        <taxon>Bacteria</taxon>
        <taxon>Bacillati</taxon>
        <taxon>Actinomycetota</taxon>
        <taxon>Actinomycetes</taxon>
        <taxon>Mycobacteriales</taxon>
        <taxon>Corynebacteriaceae</taxon>
        <taxon>Corynebacterium</taxon>
    </lineage>
</organism>
<sequence length="184" mass="19418">MTVHVRTRRTAALVGALTATSLLVACADGDTVDQVSPGGELSVTTSETPTAAAEDIDPVRPEEITGPVEDPGLGVTWHFQGTRAGNYGGTVVTVAVTNENEEPLDPEAIGEPSLRYALGGDQEEAPLFETELPEGAPPLQVPLDRPLGVGATTNLHFTFEVSRPNLYDAEFEIGNVIWDGNLVI</sequence>
<dbReference type="Proteomes" id="UP000244989">
    <property type="component" value="Unassembled WGS sequence"/>
</dbReference>
<evidence type="ECO:0000256" key="2">
    <source>
        <dbReference type="SAM" id="SignalP"/>
    </source>
</evidence>
<dbReference type="PROSITE" id="PS51257">
    <property type="entry name" value="PROKAR_LIPOPROTEIN"/>
    <property type="match status" value="1"/>
</dbReference>
<feature type="chain" id="PRO_5015402673" description="DUF4352 domain-containing protein" evidence="2">
    <location>
        <begin position="28"/>
        <end position="184"/>
    </location>
</feature>
<keyword evidence="4" id="KW-1185">Reference proteome</keyword>
<dbReference type="OrthoDB" id="4419866at2"/>
<evidence type="ECO:0000313" key="4">
    <source>
        <dbReference type="Proteomes" id="UP000244989"/>
    </source>
</evidence>